<dbReference type="Proteomes" id="UP000318380">
    <property type="component" value="Unassembled WGS sequence"/>
</dbReference>
<organism evidence="3 4">
    <name type="scientific">Kribbella amoyensis</name>
    <dbReference type="NCBI Taxonomy" id="996641"/>
    <lineage>
        <taxon>Bacteria</taxon>
        <taxon>Bacillati</taxon>
        <taxon>Actinomycetota</taxon>
        <taxon>Actinomycetes</taxon>
        <taxon>Propionibacteriales</taxon>
        <taxon>Kribbellaceae</taxon>
        <taxon>Kribbella</taxon>
    </lineage>
</organism>
<evidence type="ECO:0000313" key="4">
    <source>
        <dbReference type="Proteomes" id="UP000318380"/>
    </source>
</evidence>
<dbReference type="InterPro" id="IPR011576">
    <property type="entry name" value="Pyridox_Oxase_N"/>
</dbReference>
<dbReference type="PANTHER" id="PTHR35176">
    <property type="entry name" value="HEME OXYGENASE HI_0854-RELATED"/>
    <property type="match status" value="1"/>
</dbReference>
<evidence type="ECO:0000259" key="2">
    <source>
        <dbReference type="Pfam" id="PF01243"/>
    </source>
</evidence>
<sequence>MGVATDRLGSGIYDRRVESVLSGRSGEFVEFWTARRLCMLSTVRKNGTVHVVMVGATVDWDAGIVRVICSGGSHKARQIRDAGAAGAAVAVSQTEAGKWSTLEGRAVVSADPERVAEGVRRYTERYRAPRVNPERVVLEITVTKVFGNA</sequence>
<proteinExistence type="predicted"/>
<reference evidence="3 4" key="1">
    <citation type="submission" date="2019-06" db="EMBL/GenBank/DDBJ databases">
        <title>Sequencing the genomes of 1000 actinobacteria strains.</title>
        <authorList>
            <person name="Klenk H.-P."/>
        </authorList>
    </citation>
    <scope>NUCLEOTIDE SEQUENCE [LARGE SCALE GENOMIC DNA]</scope>
    <source>
        <strain evidence="3 4">DSM 24683</strain>
    </source>
</reference>
<keyword evidence="1" id="KW-0560">Oxidoreductase</keyword>
<dbReference type="GO" id="GO:0016627">
    <property type="term" value="F:oxidoreductase activity, acting on the CH-CH group of donors"/>
    <property type="evidence" value="ECO:0007669"/>
    <property type="project" value="TreeGrafter"/>
</dbReference>
<dbReference type="InterPro" id="IPR012349">
    <property type="entry name" value="Split_barrel_FMN-bd"/>
</dbReference>
<dbReference type="PANTHER" id="PTHR35176:SF1">
    <property type="entry name" value="F420H(2)-DEPENDENT BILIVERDIN REDUCTASE"/>
    <property type="match status" value="1"/>
</dbReference>
<dbReference type="GO" id="GO:0005829">
    <property type="term" value="C:cytosol"/>
    <property type="evidence" value="ECO:0007669"/>
    <property type="project" value="TreeGrafter"/>
</dbReference>
<keyword evidence="4" id="KW-1185">Reference proteome</keyword>
<dbReference type="SUPFAM" id="SSF50475">
    <property type="entry name" value="FMN-binding split barrel"/>
    <property type="match status" value="1"/>
</dbReference>
<dbReference type="Gene3D" id="2.30.110.10">
    <property type="entry name" value="Electron Transport, Fmn-binding Protein, Chain A"/>
    <property type="match status" value="1"/>
</dbReference>
<evidence type="ECO:0000256" key="1">
    <source>
        <dbReference type="ARBA" id="ARBA00023002"/>
    </source>
</evidence>
<protein>
    <submittedName>
        <fullName evidence="3">PPOX class probable F420-dependent enzyme</fullName>
    </submittedName>
</protein>
<comment type="caution">
    <text evidence="3">The sequence shown here is derived from an EMBL/GenBank/DDBJ whole genome shotgun (WGS) entry which is preliminary data.</text>
</comment>
<accession>A0A561B830</accession>
<gene>
    <name evidence="3" type="ORF">FB561_6435</name>
</gene>
<feature type="domain" description="Pyridoxamine 5'-phosphate oxidase N-terminal" evidence="2">
    <location>
        <begin position="27"/>
        <end position="146"/>
    </location>
</feature>
<dbReference type="EMBL" id="VIVK01000002">
    <property type="protein sequence ID" value="TWD75000.1"/>
    <property type="molecule type" value="Genomic_DNA"/>
</dbReference>
<dbReference type="GO" id="GO:0070967">
    <property type="term" value="F:coenzyme F420 binding"/>
    <property type="evidence" value="ECO:0007669"/>
    <property type="project" value="TreeGrafter"/>
</dbReference>
<dbReference type="AlphaFoldDB" id="A0A561B830"/>
<evidence type="ECO:0000313" key="3">
    <source>
        <dbReference type="EMBL" id="TWD75000.1"/>
    </source>
</evidence>
<dbReference type="Pfam" id="PF01243">
    <property type="entry name" value="PNPOx_N"/>
    <property type="match status" value="1"/>
</dbReference>
<dbReference type="InterPro" id="IPR052019">
    <property type="entry name" value="F420H2_bilvrd_red/Heme_oxyg"/>
</dbReference>
<name>A0A561B830_9ACTN</name>